<comment type="caution">
    <text evidence="1">The sequence shown here is derived from an EMBL/GenBank/DDBJ whole genome shotgun (WGS) entry which is preliminary data.</text>
</comment>
<organism evidence="1 2">
    <name type="scientific">Oopsacas minuta</name>
    <dbReference type="NCBI Taxonomy" id="111878"/>
    <lineage>
        <taxon>Eukaryota</taxon>
        <taxon>Metazoa</taxon>
        <taxon>Porifera</taxon>
        <taxon>Hexactinellida</taxon>
        <taxon>Hexasterophora</taxon>
        <taxon>Lyssacinosida</taxon>
        <taxon>Leucopsacidae</taxon>
        <taxon>Oopsacas</taxon>
    </lineage>
</organism>
<accession>A0AAV7KHN2</accession>
<sequence length="530" mass="61571">MYDCWRDSPSDRPNAQDIIRKLIDPAFYLLRNYITEIDKEGMHKIDYMMDVPHYKSQIPYNLNRNLCVWGVETERKRCSLMNVENRKKIESRLPTEQPVGAACVVEEEGYPARIWISTRGQRPTRESGYREIEIYGQLTRTGSYCCLWRYITKDTVLCLVADYINGKPLVYASLLSGHFHAYARKADFQHGFVSMKHHEYTLTSERNNEECSQWNIVYKLQIGNPPVHSILVVNDEIWCACGGDIHLLHRENREYFHKISVFQNKDTLLTQMVQHDGRVYVTTFKGDEAVVIVIDVEMRNVIGNLCCSELNPRKNMVFVRTERTFAMKFVTQVSTVDEGDEEMTGALQVTELHPQGNASSQAQFIMPPESLSLRYYPKQKIQVCNNQLYPCRNDKIRNRRSTGFNQNNIQEPDRKEVRVRSIMARDGLLWVTRAMGDILLINIDTNREGYGEVVACLRMPHDDKTLYTAKSVSLLCHTQEKYIANYQQLFGRNKDAQKEHITIWQAVGLKQLEEIVAQIDMLLTCTYKPH</sequence>
<keyword evidence="2" id="KW-1185">Reference proteome</keyword>
<keyword evidence="1" id="KW-0808">Transferase</keyword>
<name>A0AAV7KHN2_9METZ</name>
<reference evidence="1 2" key="1">
    <citation type="journal article" date="2023" name="BMC Biol.">
        <title>The compact genome of the sponge Oopsacas minuta (Hexactinellida) is lacking key metazoan core genes.</title>
        <authorList>
            <person name="Santini S."/>
            <person name="Schenkelaars Q."/>
            <person name="Jourda C."/>
            <person name="Duchesne M."/>
            <person name="Belahbib H."/>
            <person name="Rocher C."/>
            <person name="Selva M."/>
            <person name="Riesgo A."/>
            <person name="Vervoort M."/>
            <person name="Leys S.P."/>
            <person name="Kodjabachian L."/>
            <person name="Le Bivic A."/>
            <person name="Borchiellini C."/>
            <person name="Claverie J.M."/>
            <person name="Renard E."/>
        </authorList>
    </citation>
    <scope>NUCLEOTIDE SEQUENCE [LARGE SCALE GENOMIC DNA]</scope>
    <source>
        <strain evidence="1">SPO-2</strain>
    </source>
</reference>
<evidence type="ECO:0000313" key="2">
    <source>
        <dbReference type="Proteomes" id="UP001165289"/>
    </source>
</evidence>
<dbReference type="EMBL" id="JAKMXF010000038">
    <property type="protein sequence ID" value="KAI6660205.1"/>
    <property type="molecule type" value="Genomic_DNA"/>
</dbReference>
<dbReference type="Proteomes" id="UP001165289">
    <property type="component" value="Unassembled WGS sequence"/>
</dbReference>
<gene>
    <name evidence="1" type="ORF">LOD99_10483</name>
</gene>
<dbReference type="AlphaFoldDB" id="A0AAV7KHN2"/>
<evidence type="ECO:0000313" key="1">
    <source>
        <dbReference type="EMBL" id="KAI6660205.1"/>
    </source>
</evidence>
<keyword evidence="1" id="KW-0418">Kinase</keyword>
<dbReference type="GO" id="GO:0016301">
    <property type="term" value="F:kinase activity"/>
    <property type="evidence" value="ECO:0007669"/>
    <property type="project" value="UniProtKB-KW"/>
</dbReference>
<protein>
    <submittedName>
        <fullName evidence="1">Leucine-rich repeat serine/threonine-protein kinase 1-like</fullName>
    </submittedName>
</protein>
<proteinExistence type="predicted"/>
<dbReference type="Pfam" id="PF19056">
    <property type="entry name" value="WD40_2"/>
    <property type="match status" value="1"/>
</dbReference>